<dbReference type="PATRIC" id="fig|1244083.3.peg.415"/>
<dbReference type="AlphaFoldDB" id="M5IMC5"/>
<feature type="region of interest" description="Disordered" evidence="1">
    <location>
        <begin position="28"/>
        <end position="51"/>
    </location>
</feature>
<protein>
    <submittedName>
        <fullName evidence="2">Uncharacterized protein</fullName>
    </submittedName>
</protein>
<accession>M5IMC5</accession>
<proteinExistence type="predicted"/>
<name>M5IMC5_9BACT</name>
<dbReference type="EMBL" id="AMZQ01000001">
    <property type="protein sequence ID" value="EKU12470.1"/>
    <property type="molecule type" value="Genomic_DNA"/>
</dbReference>
<organism evidence="2 3">
    <name type="scientific">Campylobacter showae CSUNSWCD</name>
    <dbReference type="NCBI Taxonomy" id="1244083"/>
    <lineage>
        <taxon>Bacteria</taxon>
        <taxon>Pseudomonadati</taxon>
        <taxon>Campylobacterota</taxon>
        <taxon>Epsilonproteobacteria</taxon>
        <taxon>Campylobacterales</taxon>
        <taxon>Campylobacteraceae</taxon>
        <taxon>Campylobacter</taxon>
    </lineage>
</organism>
<comment type="caution">
    <text evidence="2">The sequence shown here is derived from an EMBL/GenBank/DDBJ whole genome shotgun (WGS) entry which is preliminary data.</text>
</comment>
<dbReference type="Proteomes" id="UP000011939">
    <property type="component" value="Unassembled WGS sequence"/>
</dbReference>
<evidence type="ECO:0000313" key="3">
    <source>
        <dbReference type="Proteomes" id="UP000011939"/>
    </source>
</evidence>
<reference evidence="2 3" key="1">
    <citation type="journal article" date="2013" name="Genome Announc.">
        <title>Genome Sequence of Campylobacter showae UNSWCD, Isolated from a Patient with Crohn's Disease.</title>
        <authorList>
            <person name="Tay A.P."/>
            <person name="Kaakoush N.O."/>
            <person name="Deshpande N.P."/>
            <person name="Chen Z."/>
            <person name="Mitchell H."/>
            <person name="Wilkins M.R."/>
        </authorList>
    </citation>
    <scope>NUCLEOTIDE SEQUENCE [LARGE SCALE GENOMIC DNA]</scope>
    <source>
        <strain evidence="2 3">CSUNSWCD</strain>
    </source>
</reference>
<evidence type="ECO:0000256" key="1">
    <source>
        <dbReference type="SAM" id="MobiDB-lite"/>
    </source>
</evidence>
<sequence length="51" mass="5643">MPYALRCPPLVCEHLNLRLIYQVALKPPTPPACPQNPAKSDIIGSSKEKNE</sequence>
<evidence type="ECO:0000313" key="2">
    <source>
        <dbReference type="EMBL" id="EKU12470.1"/>
    </source>
</evidence>
<dbReference type="STRING" id="1244083.CSUNSWCD_410"/>
<gene>
    <name evidence="2" type="ORF">CSUNSWCD_410</name>
</gene>